<dbReference type="SUPFAM" id="SSF53335">
    <property type="entry name" value="S-adenosyl-L-methionine-dependent methyltransferases"/>
    <property type="match status" value="1"/>
</dbReference>
<evidence type="ECO:0000256" key="3">
    <source>
        <dbReference type="ARBA" id="ARBA00022691"/>
    </source>
</evidence>
<dbReference type="GO" id="GO:0008171">
    <property type="term" value="F:O-methyltransferase activity"/>
    <property type="evidence" value="ECO:0007669"/>
    <property type="project" value="InterPro"/>
</dbReference>
<evidence type="ECO:0000256" key="5">
    <source>
        <dbReference type="SAM" id="SignalP"/>
    </source>
</evidence>
<dbReference type="InterPro" id="IPR029063">
    <property type="entry name" value="SAM-dependent_MTases_sf"/>
</dbReference>
<dbReference type="PANTHER" id="PTHR10509">
    <property type="entry name" value="O-METHYLTRANSFERASE-RELATED"/>
    <property type="match status" value="1"/>
</dbReference>
<name>A0AAF5DDK5_STRER</name>
<evidence type="ECO:0000256" key="2">
    <source>
        <dbReference type="ARBA" id="ARBA00022679"/>
    </source>
</evidence>
<evidence type="ECO:0000313" key="8">
    <source>
        <dbReference type="WBParaSite" id="TCONS_00010829.p1"/>
    </source>
</evidence>
<dbReference type="Proteomes" id="UP000035681">
    <property type="component" value="Unplaced"/>
</dbReference>
<comment type="similarity">
    <text evidence="4">Belongs to the class I-like SAM-binding methyltransferase superfamily. Cation-dependent O-methyltransferase family.</text>
</comment>
<dbReference type="CDD" id="cd02440">
    <property type="entry name" value="AdoMet_MTases"/>
    <property type="match status" value="1"/>
</dbReference>
<keyword evidence="5" id="KW-0732">Signal</keyword>
<evidence type="ECO:0000313" key="7">
    <source>
        <dbReference type="Proteomes" id="UP000035681"/>
    </source>
</evidence>
<keyword evidence="7" id="KW-1185">Reference proteome</keyword>
<dbReference type="Pfam" id="PF01596">
    <property type="entry name" value="Methyltransf_3"/>
    <property type="match status" value="1"/>
</dbReference>
<dbReference type="InterPro" id="IPR050362">
    <property type="entry name" value="Cation-dep_OMT"/>
</dbReference>
<evidence type="ECO:0000256" key="1">
    <source>
        <dbReference type="ARBA" id="ARBA00022603"/>
    </source>
</evidence>
<sequence>TFLIFKITISARLLVKTLAKSKTNKMPMIPPRVSLEKIHEKDINESVTKSYSSKANPIAKYCTNITVKQSQLEKEIMQNTINNHKQFIMLGAPEVLQVGKNFIRLINAKKCLDIGTFTGASAVAWATALPDDGKVYSFDVSHEALNLIGKPLIDEEERISKKISFIKGQALDFLDQLITNGEAGTWDFAFIDADKPNYPNYYHRLMELLRPGGVILVDNALWSGTVVDDKHCDEATNAIRNLNTIISEDNRCDNIKNVLNSFINKFIKKTKKITLKKKVKNNSINYAILLKNGYPKIMSFFYIEIFDDSYQLISYAKLVKNIFENVNDFLTFILYKNFFIPITMEVMASIKTKKMHSQHYMVYKFRNVNNTITSTKNICNTYKELLNVYKCQKWFFKFKSGNNEESIVHKNINNIVLNNNKYNNCLLNINNGLHIFLNN</sequence>
<evidence type="ECO:0000259" key="6">
    <source>
        <dbReference type="Pfam" id="PF17906"/>
    </source>
</evidence>
<feature type="chain" id="PRO_5042287593" evidence="5">
    <location>
        <begin position="20"/>
        <end position="439"/>
    </location>
</feature>
<dbReference type="InterPro" id="IPR041426">
    <property type="entry name" value="Mos1_HTH"/>
</dbReference>
<dbReference type="PANTHER" id="PTHR10509:SF93">
    <property type="entry name" value="CATECHOL O-METHYLTRANSFERASE DOMAIN-CONTAINING PROTEIN 1"/>
    <property type="match status" value="1"/>
</dbReference>
<evidence type="ECO:0000256" key="4">
    <source>
        <dbReference type="ARBA" id="ARBA00023453"/>
    </source>
</evidence>
<keyword evidence="3" id="KW-0949">S-adenosyl-L-methionine</keyword>
<organism evidence="7 8">
    <name type="scientific">Strongyloides stercoralis</name>
    <name type="common">Threadworm</name>
    <dbReference type="NCBI Taxonomy" id="6248"/>
    <lineage>
        <taxon>Eukaryota</taxon>
        <taxon>Metazoa</taxon>
        <taxon>Ecdysozoa</taxon>
        <taxon>Nematoda</taxon>
        <taxon>Chromadorea</taxon>
        <taxon>Rhabditida</taxon>
        <taxon>Tylenchina</taxon>
        <taxon>Panagrolaimomorpha</taxon>
        <taxon>Strongyloidoidea</taxon>
        <taxon>Strongyloididae</taxon>
        <taxon>Strongyloides</taxon>
    </lineage>
</organism>
<keyword evidence="1" id="KW-0489">Methyltransferase</keyword>
<dbReference type="WBParaSite" id="TCONS_00010829.p1">
    <property type="protein sequence ID" value="TCONS_00010829.p1"/>
    <property type="gene ID" value="XLOC_004535"/>
</dbReference>
<keyword evidence="2" id="KW-0808">Transferase</keyword>
<protein>
    <submittedName>
        <fullName evidence="8">O-methyltransferase</fullName>
    </submittedName>
</protein>
<reference evidence="8" key="1">
    <citation type="submission" date="2024-02" db="UniProtKB">
        <authorList>
            <consortium name="WormBaseParasite"/>
        </authorList>
    </citation>
    <scope>IDENTIFICATION</scope>
</reference>
<dbReference type="Gene3D" id="3.40.50.150">
    <property type="entry name" value="Vaccinia Virus protein VP39"/>
    <property type="match status" value="1"/>
</dbReference>
<feature type="domain" description="Mos1 transposase HTH" evidence="6">
    <location>
        <begin position="354"/>
        <end position="402"/>
    </location>
</feature>
<dbReference type="GO" id="GO:0008757">
    <property type="term" value="F:S-adenosylmethionine-dependent methyltransferase activity"/>
    <property type="evidence" value="ECO:0007669"/>
    <property type="project" value="TreeGrafter"/>
</dbReference>
<feature type="signal peptide" evidence="5">
    <location>
        <begin position="1"/>
        <end position="19"/>
    </location>
</feature>
<dbReference type="GO" id="GO:0032259">
    <property type="term" value="P:methylation"/>
    <property type="evidence" value="ECO:0007669"/>
    <property type="project" value="UniProtKB-KW"/>
</dbReference>
<dbReference type="PROSITE" id="PS51682">
    <property type="entry name" value="SAM_OMT_I"/>
    <property type="match status" value="1"/>
</dbReference>
<proteinExistence type="inferred from homology"/>
<accession>A0AAF5DDK5</accession>
<dbReference type="Pfam" id="PF17906">
    <property type="entry name" value="HTH_48"/>
    <property type="match status" value="1"/>
</dbReference>
<dbReference type="AlphaFoldDB" id="A0AAF5DDK5"/>
<dbReference type="InterPro" id="IPR002935">
    <property type="entry name" value="SAM_O-MeTrfase"/>
</dbReference>